<comment type="caution">
    <text evidence="1">The sequence shown here is derived from an EMBL/GenBank/DDBJ whole genome shotgun (WGS) entry which is preliminary data.</text>
</comment>
<sequence length="69" mass="8087">MSSKEILEKALKLKPQERFLVIEGLIKSLDEPDRGLDDIWAEEAERRLTAYRKGKLEGIPMEEIFKEQK</sequence>
<dbReference type="Pfam" id="PF09720">
    <property type="entry name" value="Unstab_antitox"/>
    <property type="match status" value="1"/>
</dbReference>
<name>A0A7C1FBZ5_9THEO</name>
<gene>
    <name evidence="1" type="ORF">ENQ35_02000</name>
</gene>
<reference evidence="1" key="1">
    <citation type="journal article" date="2020" name="mSystems">
        <title>Genome- and Community-Level Interaction Insights into Carbon Utilization and Element Cycling Functions of Hydrothermarchaeota in Hydrothermal Sediment.</title>
        <authorList>
            <person name="Zhou Z."/>
            <person name="Liu Y."/>
            <person name="Xu W."/>
            <person name="Pan J."/>
            <person name="Luo Z.H."/>
            <person name="Li M."/>
        </authorList>
    </citation>
    <scope>NUCLEOTIDE SEQUENCE [LARGE SCALE GENOMIC DNA]</scope>
    <source>
        <strain evidence="1">SpSt-301</strain>
    </source>
</reference>
<organism evidence="1">
    <name type="scientific">Ammonifex degensii</name>
    <dbReference type="NCBI Taxonomy" id="42838"/>
    <lineage>
        <taxon>Bacteria</taxon>
        <taxon>Bacillati</taxon>
        <taxon>Bacillota</taxon>
        <taxon>Clostridia</taxon>
        <taxon>Thermoanaerobacterales</taxon>
        <taxon>Thermoanaerobacteraceae</taxon>
        <taxon>Ammonifex</taxon>
    </lineage>
</organism>
<dbReference type="EMBL" id="DSMV01000126">
    <property type="protein sequence ID" value="HDW51506.1"/>
    <property type="molecule type" value="Genomic_DNA"/>
</dbReference>
<dbReference type="AlphaFoldDB" id="A0A7C1FBZ5"/>
<dbReference type="InterPro" id="IPR013406">
    <property type="entry name" value="CHP02574_addiction_mod"/>
</dbReference>
<proteinExistence type="predicted"/>
<dbReference type="NCBIfam" id="TIGR02574">
    <property type="entry name" value="stabl_TIGR02574"/>
    <property type="match status" value="1"/>
</dbReference>
<accession>A0A7C1FBZ5</accession>
<evidence type="ECO:0000313" key="1">
    <source>
        <dbReference type="EMBL" id="HDW51506.1"/>
    </source>
</evidence>
<protein>
    <submittedName>
        <fullName evidence="1">Addiction module protein</fullName>
    </submittedName>
</protein>